<organism evidence="1">
    <name type="scientific">Menopon gallinae</name>
    <name type="common">poultry shaft louse</name>
    <dbReference type="NCBI Taxonomy" id="328185"/>
    <lineage>
        <taxon>Eukaryota</taxon>
        <taxon>Metazoa</taxon>
        <taxon>Ecdysozoa</taxon>
        <taxon>Arthropoda</taxon>
        <taxon>Hexapoda</taxon>
        <taxon>Insecta</taxon>
        <taxon>Pterygota</taxon>
        <taxon>Neoptera</taxon>
        <taxon>Paraneoptera</taxon>
        <taxon>Psocodea</taxon>
        <taxon>Troctomorpha</taxon>
        <taxon>Phthiraptera</taxon>
        <taxon>Amblycera</taxon>
        <taxon>Menoponidae</taxon>
        <taxon>Menopon</taxon>
    </lineage>
</organism>
<comment type="caution">
    <text evidence="1">The sequence shown here is derived from an EMBL/GenBank/DDBJ whole genome shotgun (WGS) entry which is preliminary data.</text>
</comment>
<protein>
    <submittedName>
        <fullName evidence="1">Uncharacterized protein</fullName>
    </submittedName>
</protein>
<sequence>MVFGSKLLVGVFFCLAFLLSLTKLLWAIVGRPAADERSEADIWLQEQNLSEYRTLFKEHEVVREEESEVADGMGRSLLA</sequence>
<dbReference type="AlphaFoldDB" id="A0AAW2HB23"/>
<name>A0AAW2HB23_9NEOP</name>
<accession>A0AAW2HB23</accession>
<evidence type="ECO:0000313" key="1">
    <source>
        <dbReference type="EMBL" id="KAL0267004.1"/>
    </source>
</evidence>
<reference evidence="1" key="1">
    <citation type="journal article" date="2024" name="Gigascience">
        <title>Chromosome-level genome of the poultry shaft louse Menopon gallinae provides insight into the host-switching and adaptive evolution of parasitic lice.</title>
        <authorList>
            <person name="Xu Y."/>
            <person name="Ma L."/>
            <person name="Liu S."/>
            <person name="Liang Y."/>
            <person name="Liu Q."/>
            <person name="He Z."/>
            <person name="Tian L."/>
            <person name="Duan Y."/>
            <person name="Cai W."/>
            <person name="Li H."/>
            <person name="Song F."/>
        </authorList>
    </citation>
    <scope>NUCLEOTIDE SEQUENCE</scope>
    <source>
        <strain evidence="1">Cailab_2023a</strain>
    </source>
</reference>
<proteinExistence type="predicted"/>
<gene>
    <name evidence="1" type="ORF">PYX00_009392</name>
</gene>
<dbReference type="EMBL" id="JARGDH010000005">
    <property type="protein sequence ID" value="KAL0267004.1"/>
    <property type="molecule type" value="Genomic_DNA"/>
</dbReference>